<dbReference type="EMBL" id="JBAFVH010000018">
    <property type="protein sequence ID" value="MFG1374928.1"/>
    <property type="molecule type" value="Genomic_DNA"/>
</dbReference>
<reference evidence="2 3" key="1">
    <citation type="submission" date="2024-02" db="EMBL/GenBank/DDBJ databases">
        <title>Expansion and revision of Xanthobacter and proposal of Roseixanthobacter gen. nov.</title>
        <authorList>
            <person name="Soltysiak M.P.M."/>
            <person name="Jalihal A."/>
            <person name="Ory A."/>
            <person name="Chrisophersen C."/>
            <person name="Lee A.D."/>
            <person name="Boulton J."/>
            <person name="Springer M."/>
        </authorList>
    </citation>
    <scope>NUCLEOTIDE SEQUENCE [LARGE SCALE GENOMIC DNA]</scope>
    <source>
        <strain evidence="2 3">23A</strain>
    </source>
</reference>
<protein>
    <submittedName>
        <fullName evidence="2">Uncharacterized protein</fullName>
    </submittedName>
</protein>
<gene>
    <name evidence="2" type="ORF">V5F32_22340</name>
</gene>
<accession>A0ABW7A4W9</accession>
<proteinExistence type="predicted"/>
<feature type="transmembrane region" description="Helical" evidence="1">
    <location>
        <begin position="101"/>
        <end position="128"/>
    </location>
</feature>
<evidence type="ECO:0000256" key="1">
    <source>
        <dbReference type="SAM" id="Phobius"/>
    </source>
</evidence>
<keyword evidence="3" id="KW-1185">Reference proteome</keyword>
<comment type="caution">
    <text evidence="2">The sequence shown here is derived from an EMBL/GenBank/DDBJ whole genome shotgun (WGS) entry which is preliminary data.</text>
</comment>
<organism evidence="2 3">
    <name type="scientific">Xanthobacter oligotrophicus</name>
    <dbReference type="NCBI Taxonomy" id="2607286"/>
    <lineage>
        <taxon>Bacteria</taxon>
        <taxon>Pseudomonadati</taxon>
        <taxon>Pseudomonadota</taxon>
        <taxon>Alphaproteobacteria</taxon>
        <taxon>Hyphomicrobiales</taxon>
        <taxon>Xanthobacteraceae</taxon>
        <taxon>Xanthobacter</taxon>
    </lineage>
</organism>
<name>A0ABW7A4W9_9HYPH</name>
<evidence type="ECO:0000313" key="2">
    <source>
        <dbReference type="EMBL" id="MFG1374928.1"/>
    </source>
</evidence>
<sequence length="149" mass="15749">MSDIKTVIGELQQADDDKLLEQLGAYSKAYASDAAKFAAPATSIPLDMATMGPLDGLMEIGRRVLKRWQKVIYDLVCGGGESDPDARKTILDSLKINSPEALAAAVAGVLISAFNVGPAIATIVGVLFGRLLLPAAGQVVCEYWKEQLG</sequence>
<keyword evidence="1" id="KW-1133">Transmembrane helix</keyword>
<keyword evidence="1" id="KW-0812">Transmembrane</keyword>
<keyword evidence="1" id="KW-0472">Membrane</keyword>
<dbReference type="Proteomes" id="UP001604002">
    <property type="component" value="Unassembled WGS sequence"/>
</dbReference>
<dbReference type="RefSeq" id="WP_393994491.1">
    <property type="nucleotide sequence ID" value="NZ_JBAFVH010000018.1"/>
</dbReference>
<evidence type="ECO:0000313" key="3">
    <source>
        <dbReference type="Proteomes" id="UP001604002"/>
    </source>
</evidence>